<evidence type="ECO:0000256" key="1">
    <source>
        <dbReference type="SAM" id="MobiDB-lite"/>
    </source>
</evidence>
<name>A0AA88J060_FICCA</name>
<proteinExistence type="predicted"/>
<accession>A0AA88J060</accession>
<sequence>MAKLENERLKSKMQEWGKIAEKTVIGHEAQSEQKGRETANAQGMNNERRNWQKLMDVEEEIDESTNHKNQETINETIKEKAGVTETKLETPNAKTNLFDDHSEFMRQMDERL</sequence>
<comment type="caution">
    <text evidence="2">The sequence shown here is derived from an EMBL/GenBank/DDBJ whole genome shotgun (WGS) entry which is preliminary data.</text>
</comment>
<feature type="region of interest" description="Disordered" evidence="1">
    <location>
        <begin position="27"/>
        <end position="48"/>
    </location>
</feature>
<reference evidence="2" key="1">
    <citation type="submission" date="2023-07" db="EMBL/GenBank/DDBJ databases">
        <title>draft genome sequence of fig (Ficus carica).</title>
        <authorList>
            <person name="Takahashi T."/>
            <person name="Nishimura K."/>
        </authorList>
    </citation>
    <scope>NUCLEOTIDE SEQUENCE</scope>
</reference>
<dbReference type="Gramene" id="FCD_00023389-RA">
    <property type="protein sequence ID" value="FCD_00023389-RA:cds"/>
    <property type="gene ID" value="FCD_00023389"/>
</dbReference>
<feature type="compositionally biased region" description="Basic and acidic residues" evidence="1">
    <location>
        <begin position="27"/>
        <end position="37"/>
    </location>
</feature>
<keyword evidence="3" id="KW-1185">Reference proteome</keyword>
<evidence type="ECO:0000313" key="3">
    <source>
        <dbReference type="Proteomes" id="UP001187192"/>
    </source>
</evidence>
<organism evidence="2 3">
    <name type="scientific">Ficus carica</name>
    <name type="common">Common fig</name>
    <dbReference type="NCBI Taxonomy" id="3494"/>
    <lineage>
        <taxon>Eukaryota</taxon>
        <taxon>Viridiplantae</taxon>
        <taxon>Streptophyta</taxon>
        <taxon>Embryophyta</taxon>
        <taxon>Tracheophyta</taxon>
        <taxon>Spermatophyta</taxon>
        <taxon>Magnoliopsida</taxon>
        <taxon>eudicotyledons</taxon>
        <taxon>Gunneridae</taxon>
        <taxon>Pentapetalae</taxon>
        <taxon>rosids</taxon>
        <taxon>fabids</taxon>
        <taxon>Rosales</taxon>
        <taxon>Moraceae</taxon>
        <taxon>Ficeae</taxon>
        <taxon>Ficus</taxon>
    </lineage>
</organism>
<evidence type="ECO:0000313" key="2">
    <source>
        <dbReference type="EMBL" id="GMN59359.1"/>
    </source>
</evidence>
<gene>
    <name evidence="2" type="ORF">TIFTF001_028449</name>
</gene>
<dbReference type="Proteomes" id="UP001187192">
    <property type="component" value="Unassembled WGS sequence"/>
</dbReference>
<dbReference type="EMBL" id="BTGU01000086">
    <property type="protein sequence ID" value="GMN59359.1"/>
    <property type="molecule type" value="Genomic_DNA"/>
</dbReference>
<dbReference type="AlphaFoldDB" id="A0AA88J060"/>
<protein>
    <submittedName>
        <fullName evidence="2">Uncharacterized protein</fullName>
    </submittedName>
</protein>